<dbReference type="PANTHER" id="PTHR13767:SF2">
    <property type="entry name" value="PSEUDOURIDYLATE SYNTHASE TRUB1"/>
    <property type="match status" value="1"/>
</dbReference>
<dbReference type="Gene3D" id="3.30.2350.10">
    <property type="entry name" value="Pseudouridine synthase"/>
    <property type="match status" value="1"/>
</dbReference>
<dbReference type="NCBIfam" id="TIGR00431">
    <property type="entry name" value="TruB"/>
    <property type="match status" value="1"/>
</dbReference>
<evidence type="ECO:0000256" key="1">
    <source>
        <dbReference type="ARBA" id="ARBA00000385"/>
    </source>
</evidence>
<evidence type="ECO:0000259" key="6">
    <source>
        <dbReference type="Pfam" id="PF01509"/>
    </source>
</evidence>
<dbReference type="EC" id="5.4.99.25" evidence="5"/>
<evidence type="ECO:0000313" key="8">
    <source>
        <dbReference type="EMBL" id="KPK73075.1"/>
    </source>
</evidence>
<dbReference type="Proteomes" id="UP000051096">
    <property type="component" value="Unassembled WGS sequence"/>
</dbReference>
<dbReference type="GO" id="GO:0031119">
    <property type="term" value="P:tRNA pseudouridine synthesis"/>
    <property type="evidence" value="ECO:0007669"/>
    <property type="project" value="UniProtKB-UniRule"/>
</dbReference>
<dbReference type="Pfam" id="PF16198">
    <property type="entry name" value="TruB_C_2"/>
    <property type="match status" value="1"/>
</dbReference>
<dbReference type="HAMAP" id="MF_01080">
    <property type="entry name" value="TruB_bact"/>
    <property type="match status" value="1"/>
</dbReference>
<dbReference type="GO" id="GO:1990481">
    <property type="term" value="P:mRNA pseudouridine synthesis"/>
    <property type="evidence" value="ECO:0007669"/>
    <property type="project" value="TreeGrafter"/>
</dbReference>
<dbReference type="SUPFAM" id="SSF55120">
    <property type="entry name" value="Pseudouridine synthase"/>
    <property type="match status" value="1"/>
</dbReference>
<comment type="similarity">
    <text evidence="2 5">Belongs to the pseudouridine synthase TruB family. Type 1 subfamily.</text>
</comment>
<protein>
    <recommendedName>
        <fullName evidence="5">tRNA pseudouridine synthase B</fullName>
        <ecNumber evidence="5">5.4.99.25</ecNumber>
    </recommendedName>
    <alternativeName>
        <fullName evidence="5">tRNA pseudouridine(55) synthase</fullName>
        <shortName evidence="5">Psi55 synthase</shortName>
    </alternativeName>
    <alternativeName>
        <fullName evidence="5">tRNA pseudouridylate synthase</fullName>
    </alternativeName>
    <alternativeName>
        <fullName evidence="5">tRNA-uridine isomerase</fullName>
    </alternativeName>
</protein>
<dbReference type="InterPro" id="IPR020103">
    <property type="entry name" value="PsdUridine_synth_cat_dom_sf"/>
</dbReference>
<reference evidence="8 9" key="1">
    <citation type="journal article" date="2015" name="Microbiome">
        <title>Genomic resolution of linkages in carbon, nitrogen, and sulfur cycling among widespread estuary sediment bacteria.</title>
        <authorList>
            <person name="Baker B.J."/>
            <person name="Lazar C.S."/>
            <person name="Teske A.P."/>
            <person name="Dick G.J."/>
        </authorList>
    </citation>
    <scope>NUCLEOTIDE SEQUENCE [LARGE SCALE GENOMIC DNA]</scope>
    <source>
        <strain evidence="8">SM23_60</strain>
    </source>
</reference>
<evidence type="ECO:0000256" key="2">
    <source>
        <dbReference type="ARBA" id="ARBA00005642"/>
    </source>
</evidence>
<dbReference type="InterPro" id="IPR002501">
    <property type="entry name" value="PsdUridine_synth_N"/>
</dbReference>
<evidence type="ECO:0000256" key="5">
    <source>
        <dbReference type="HAMAP-Rule" id="MF_01080"/>
    </source>
</evidence>
<dbReference type="InterPro" id="IPR032819">
    <property type="entry name" value="TruB_C"/>
</dbReference>
<proteinExistence type="inferred from homology"/>
<organism evidence="8 9">
    <name type="scientific">candidate division WOR_3 bacterium SM23_60</name>
    <dbReference type="NCBI Taxonomy" id="1703780"/>
    <lineage>
        <taxon>Bacteria</taxon>
        <taxon>Bacteria division WOR-3</taxon>
    </lineage>
</organism>
<dbReference type="AlphaFoldDB" id="A0A0S8GJ57"/>
<dbReference type="GO" id="GO:0003723">
    <property type="term" value="F:RNA binding"/>
    <property type="evidence" value="ECO:0007669"/>
    <property type="project" value="InterPro"/>
</dbReference>
<evidence type="ECO:0000256" key="3">
    <source>
        <dbReference type="ARBA" id="ARBA00022694"/>
    </source>
</evidence>
<keyword evidence="4 5" id="KW-0413">Isomerase</keyword>
<comment type="catalytic activity">
    <reaction evidence="1 5">
        <text>uridine(55) in tRNA = pseudouridine(55) in tRNA</text>
        <dbReference type="Rhea" id="RHEA:42532"/>
        <dbReference type="Rhea" id="RHEA-COMP:10101"/>
        <dbReference type="Rhea" id="RHEA-COMP:10102"/>
        <dbReference type="ChEBI" id="CHEBI:65314"/>
        <dbReference type="ChEBI" id="CHEBI:65315"/>
        <dbReference type="EC" id="5.4.99.25"/>
    </reaction>
</comment>
<dbReference type="PATRIC" id="fig|1703780.3.peg.1085"/>
<feature type="domain" description="Pseudouridine synthase II N-terminal" evidence="6">
    <location>
        <begin position="32"/>
        <end position="183"/>
    </location>
</feature>
<dbReference type="GO" id="GO:0160148">
    <property type="term" value="F:tRNA pseudouridine(55) synthase activity"/>
    <property type="evidence" value="ECO:0007669"/>
    <property type="project" value="UniProtKB-EC"/>
</dbReference>
<name>A0A0S8GJ57_UNCW3</name>
<comment type="function">
    <text evidence="5">Responsible for synthesis of pseudouridine from uracil-55 in the psi GC loop of transfer RNAs.</text>
</comment>
<evidence type="ECO:0000256" key="4">
    <source>
        <dbReference type="ARBA" id="ARBA00023235"/>
    </source>
</evidence>
<sequence>MFVNISRYVRLIDKPVGFSSYQIVRVFTSCYDKVGHAGTLDPCASGLLIILIGRATKRSQALQQCEKEYVGELLLGMTTDTYDMGGTVERIWSRHAHQCACSPPPFSIDVLNSVAQTFVGTIEQEPPRYSALKHKGRKLYELSRKGIRVRPQKRKVFIRSFSVIAYTHPVVSFTAVVGKGVYIRSLAHDIGTDLGTGATLLSLRRTRIGDYTVDDAETLGSVLNEMST</sequence>
<dbReference type="EMBL" id="LJUO01000016">
    <property type="protein sequence ID" value="KPK73075.1"/>
    <property type="molecule type" value="Genomic_DNA"/>
</dbReference>
<dbReference type="PANTHER" id="PTHR13767">
    <property type="entry name" value="TRNA-PSEUDOURIDINE SYNTHASE"/>
    <property type="match status" value="1"/>
</dbReference>
<dbReference type="Pfam" id="PF01509">
    <property type="entry name" value="TruB_N"/>
    <property type="match status" value="1"/>
</dbReference>
<keyword evidence="3 5" id="KW-0819">tRNA processing</keyword>
<feature type="domain" description="tRNA pseudouridylate synthase B C-terminal" evidence="7">
    <location>
        <begin position="184"/>
        <end position="224"/>
    </location>
</feature>
<gene>
    <name evidence="5" type="primary">truB</name>
    <name evidence="8" type="ORF">AMJ87_02830</name>
</gene>
<accession>A0A0S8GJ57</accession>
<feature type="active site" description="Nucleophile" evidence="5">
    <location>
        <position position="41"/>
    </location>
</feature>
<dbReference type="InterPro" id="IPR014780">
    <property type="entry name" value="tRNA_psdUridine_synth_TruB"/>
</dbReference>
<evidence type="ECO:0000313" key="9">
    <source>
        <dbReference type="Proteomes" id="UP000051096"/>
    </source>
</evidence>
<comment type="caution">
    <text evidence="8">The sequence shown here is derived from an EMBL/GenBank/DDBJ whole genome shotgun (WGS) entry which is preliminary data.</text>
</comment>
<evidence type="ECO:0000259" key="7">
    <source>
        <dbReference type="Pfam" id="PF16198"/>
    </source>
</evidence>